<comment type="similarity">
    <text evidence="3 9">Belongs to the thiolase-like superfamily. Chalcone/stilbene synthases family.</text>
</comment>
<dbReference type="SUPFAM" id="SSF53901">
    <property type="entry name" value="Thiolase-like"/>
    <property type="match status" value="2"/>
</dbReference>
<dbReference type="AlphaFoldDB" id="A0A060IEP3"/>
<evidence type="ECO:0000313" key="12">
    <source>
        <dbReference type="EMBL" id="AIC32295.1"/>
    </source>
</evidence>
<protein>
    <recommendedName>
        <fullName evidence="4">chalcone synthase</fullName>
        <ecNumber evidence="4">2.3.1.74</ecNumber>
    </recommendedName>
</protein>
<evidence type="ECO:0000256" key="9">
    <source>
        <dbReference type="RuleBase" id="RU003633"/>
    </source>
</evidence>
<evidence type="ECO:0000256" key="2">
    <source>
        <dbReference type="ARBA" id="ARBA00004966"/>
    </source>
</evidence>
<dbReference type="Gene3D" id="3.40.47.10">
    <property type="match status" value="2"/>
</dbReference>
<comment type="function">
    <text evidence="1">The primary product of this enzyme is 4,2',4',6'-tetrahydroxychalcone (also termed naringenin-chalcone or chalcone) which can under specific conditions spontaneously isomerize into naringenin.</text>
</comment>
<evidence type="ECO:0000259" key="11">
    <source>
        <dbReference type="Pfam" id="PF02797"/>
    </source>
</evidence>
<feature type="domain" description="Chalcone/stilbene synthase C-terminal" evidence="11">
    <location>
        <begin position="279"/>
        <end position="429"/>
    </location>
</feature>
<dbReference type="PIRSF" id="PIRSF000451">
    <property type="entry name" value="PKS_III"/>
    <property type="match status" value="1"/>
</dbReference>
<dbReference type="PANTHER" id="PTHR11877">
    <property type="entry name" value="HYDROXYMETHYLGLUTARYL-COA SYNTHASE"/>
    <property type="match status" value="1"/>
</dbReference>
<dbReference type="Pfam" id="PF00195">
    <property type="entry name" value="Chal_sti_synt_N"/>
    <property type="match status" value="1"/>
</dbReference>
<keyword evidence="6" id="KW-0284">Flavonoid biosynthesis</keyword>
<keyword evidence="5 9" id="KW-0808">Transferase</keyword>
<dbReference type="InterPro" id="IPR011141">
    <property type="entry name" value="Polyketide_synthase_type-III"/>
</dbReference>
<dbReference type="Pfam" id="PF02797">
    <property type="entry name" value="Chal_sti_synt_C"/>
    <property type="match status" value="1"/>
</dbReference>
<dbReference type="PANTHER" id="PTHR11877:SF80">
    <property type="entry name" value="CHALCONE SYNTHASE 1"/>
    <property type="match status" value="1"/>
</dbReference>
<dbReference type="GO" id="GO:0042803">
    <property type="term" value="F:protein homodimerization activity"/>
    <property type="evidence" value="ECO:0007669"/>
    <property type="project" value="UniProtKB-ARBA"/>
</dbReference>
<dbReference type="InterPro" id="IPR001099">
    <property type="entry name" value="Chalcone/stilbene_synt_N"/>
</dbReference>
<accession>A0A060IEP3</accession>
<feature type="domain" description="Chalcone/stilbene synthase N-terminal" evidence="10">
    <location>
        <begin position="46"/>
        <end position="268"/>
    </location>
</feature>
<evidence type="ECO:0000256" key="8">
    <source>
        <dbReference type="PIRSR" id="PIRSR000451-1"/>
    </source>
</evidence>
<evidence type="ECO:0000256" key="3">
    <source>
        <dbReference type="ARBA" id="ARBA00005531"/>
    </source>
</evidence>
<evidence type="ECO:0000256" key="6">
    <source>
        <dbReference type="ARBA" id="ARBA00023241"/>
    </source>
</evidence>
<evidence type="ECO:0000256" key="5">
    <source>
        <dbReference type="ARBA" id="ARBA00022679"/>
    </source>
</evidence>
<keyword evidence="7 9" id="KW-0012">Acyltransferase</keyword>
<feature type="active site" description="Acyl-thioester intermediate" evidence="8">
    <location>
        <position position="205"/>
    </location>
</feature>
<dbReference type="EC" id="2.3.1.74" evidence="4"/>
<reference evidence="12" key="1">
    <citation type="journal article" date="2014" name="New Phytol.">
        <title>Transcriptional control of floral anthocyanin pigmentation in monkeyflowers (Mimulus).</title>
        <authorList>
            <person name="Yuan Y.W."/>
            <person name="Sagawa J.M."/>
            <person name="Frost L."/>
            <person name="Vela J.P."/>
            <person name="Bradshaw H.D.Jr."/>
        </authorList>
    </citation>
    <scope>NUCLEOTIDE SEQUENCE</scope>
</reference>
<evidence type="ECO:0000259" key="10">
    <source>
        <dbReference type="Pfam" id="PF00195"/>
    </source>
</evidence>
<organism evidence="12">
    <name type="scientific">Erythranthe lewisii</name>
    <name type="common">Purple monkey flower</name>
    <name type="synonym">Mimulus lewisii</name>
    <dbReference type="NCBI Taxonomy" id="69919"/>
    <lineage>
        <taxon>Eukaryota</taxon>
        <taxon>Viridiplantae</taxon>
        <taxon>Streptophyta</taxon>
        <taxon>Embryophyta</taxon>
        <taxon>Tracheophyta</taxon>
        <taxon>Spermatophyta</taxon>
        <taxon>Magnoliopsida</taxon>
        <taxon>eudicotyledons</taxon>
        <taxon>Gunneridae</taxon>
        <taxon>Pentapetalae</taxon>
        <taxon>asterids</taxon>
        <taxon>lamiids</taxon>
        <taxon>Lamiales</taxon>
        <taxon>Phrymaceae</taxon>
        <taxon>Erythranthe</taxon>
    </lineage>
</organism>
<dbReference type="InterPro" id="IPR016039">
    <property type="entry name" value="Thiolase-like"/>
</dbReference>
<dbReference type="EMBL" id="KJ595582">
    <property type="protein sequence ID" value="AIC32295.1"/>
    <property type="molecule type" value="Genomic_DNA"/>
</dbReference>
<dbReference type="InterPro" id="IPR012328">
    <property type="entry name" value="Chalcone/stilbene_synt_C"/>
</dbReference>
<dbReference type="CDD" id="cd00831">
    <property type="entry name" value="CHS_like"/>
    <property type="match status" value="1"/>
</dbReference>
<dbReference type="UniPathway" id="UPA00154"/>
<dbReference type="FunFam" id="3.40.47.10:FF:000025">
    <property type="entry name" value="Chalcone synthase 2"/>
    <property type="match status" value="1"/>
</dbReference>
<evidence type="ECO:0000256" key="1">
    <source>
        <dbReference type="ARBA" id="ARBA00002969"/>
    </source>
</evidence>
<comment type="pathway">
    <text evidence="2">Secondary metabolite biosynthesis; flavonoid biosynthesis.</text>
</comment>
<evidence type="ECO:0000256" key="4">
    <source>
        <dbReference type="ARBA" id="ARBA00012975"/>
    </source>
</evidence>
<sequence length="432" mass="47256">MLCYYTKILLPPPTVVNPCNSKKCFPSSSSQKSTLFCRAKTAATVEEIHRAQRAEGPANIFAIGTATPPNCIDQTTFPDYYFRVTNSEHDTELKNKFMRICEKSTINKRYTHLTEEILKQNPNMCAFMAPSLDARLEITAEEVPKLGREAAENAIGEWGQPKSKITHLVFCTTGGVHMPSADYHLTKLLGLRPSVKRIMMYNQGCYAGATALRVAKDLAENNAAARVLVVCSEMTAMSFRGPSDTHMATLVEQALFGDGAAAVVVGSDAVVGAERPLFQIVSAAQTILPESDGYIEGHLTDCGMTIDLEKDIPKLISKYIEKSLKEAFDPLGISDWNSIFWIAHPGGRAILDGVEAELGLKPEKLRWSRHVLSEYGNMSSACVLFILDEMRKSTAEDELSTTGDGLDWGVLLGFGPGITVETVVLRSVPIIS</sequence>
<reference evidence="12" key="2">
    <citation type="submission" date="2014-03" db="EMBL/GenBank/DDBJ databases">
        <authorList>
            <person name="Yuan Y.-W."/>
            <person name="Sagawa J.M."/>
            <person name="Frost L."/>
            <person name="Vela J.P."/>
            <person name="Bradshaw H.D.Jr."/>
        </authorList>
    </citation>
    <scope>NUCLEOTIDE SEQUENCE</scope>
</reference>
<dbReference type="GO" id="GO:0030639">
    <property type="term" value="P:polyketide biosynthetic process"/>
    <property type="evidence" value="ECO:0007669"/>
    <property type="project" value="TreeGrafter"/>
</dbReference>
<proteinExistence type="inferred from homology"/>
<evidence type="ECO:0000256" key="7">
    <source>
        <dbReference type="ARBA" id="ARBA00023315"/>
    </source>
</evidence>
<name>A0A060IEP3_ERYLE</name>
<dbReference type="FunFam" id="3.40.47.10:FF:000014">
    <property type="entry name" value="Chalcone synthase 1"/>
    <property type="match status" value="1"/>
</dbReference>
<dbReference type="GO" id="GO:0009813">
    <property type="term" value="P:flavonoid biosynthetic process"/>
    <property type="evidence" value="ECO:0007669"/>
    <property type="project" value="UniProtKB-UniPathway"/>
</dbReference>
<dbReference type="GO" id="GO:0016210">
    <property type="term" value="F:naringenin-chalcone synthase activity"/>
    <property type="evidence" value="ECO:0007669"/>
    <property type="project" value="UniProtKB-EC"/>
</dbReference>
<gene>
    <name evidence="12" type="primary">CHSc</name>
</gene>